<gene>
    <name evidence="3" type="ORF">AAE3_LOCUS4769</name>
</gene>
<evidence type="ECO:0000259" key="2">
    <source>
        <dbReference type="Pfam" id="PF01936"/>
    </source>
</evidence>
<evidence type="ECO:0000313" key="4">
    <source>
        <dbReference type="Proteomes" id="UP000467700"/>
    </source>
</evidence>
<accession>A0A8S0VYK1</accession>
<dbReference type="InterPro" id="IPR021139">
    <property type="entry name" value="NYN"/>
</dbReference>
<dbReference type="EMBL" id="CACVBS010000036">
    <property type="protein sequence ID" value="CAA7262481.1"/>
    <property type="molecule type" value="Genomic_DNA"/>
</dbReference>
<feature type="region of interest" description="Disordered" evidence="1">
    <location>
        <begin position="349"/>
        <end position="399"/>
    </location>
</feature>
<feature type="compositionally biased region" description="Pro residues" evidence="1">
    <location>
        <begin position="353"/>
        <end position="371"/>
    </location>
</feature>
<dbReference type="GO" id="GO:0005777">
    <property type="term" value="C:peroxisome"/>
    <property type="evidence" value="ECO:0007669"/>
    <property type="project" value="InterPro"/>
</dbReference>
<dbReference type="Pfam" id="PF01936">
    <property type="entry name" value="NYN"/>
    <property type="match status" value="1"/>
</dbReference>
<dbReference type="GO" id="GO:0010468">
    <property type="term" value="P:regulation of gene expression"/>
    <property type="evidence" value="ECO:0007669"/>
    <property type="project" value="InterPro"/>
</dbReference>
<dbReference type="Proteomes" id="UP000467700">
    <property type="component" value="Unassembled WGS sequence"/>
</dbReference>
<feature type="compositionally biased region" description="Low complexity" evidence="1">
    <location>
        <begin position="415"/>
        <end position="437"/>
    </location>
</feature>
<evidence type="ECO:0000313" key="3">
    <source>
        <dbReference type="EMBL" id="CAA7262481.1"/>
    </source>
</evidence>
<dbReference type="Gene3D" id="3.40.50.1010">
    <property type="entry name" value="5'-nuclease"/>
    <property type="match status" value="1"/>
</dbReference>
<reference evidence="3 4" key="1">
    <citation type="submission" date="2020-01" db="EMBL/GenBank/DDBJ databases">
        <authorList>
            <person name="Gupta K D."/>
        </authorList>
    </citation>
    <scope>NUCLEOTIDE SEQUENCE [LARGE SCALE GENOMIC DNA]</scope>
</reference>
<dbReference type="GO" id="GO:1905762">
    <property type="term" value="F:CCR4-NOT complex binding"/>
    <property type="evidence" value="ECO:0007669"/>
    <property type="project" value="TreeGrafter"/>
</dbReference>
<dbReference type="InterPro" id="IPR024768">
    <property type="entry name" value="Marf1"/>
</dbReference>
<dbReference type="AlphaFoldDB" id="A0A8S0VYK1"/>
<name>A0A8S0VYK1_CYCAE</name>
<organism evidence="3 4">
    <name type="scientific">Cyclocybe aegerita</name>
    <name type="common">Black poplar mushroom</name>
    <name type="synonym">Agrocybe aegerita</name>
    <dbReference type="NCBI Taxonomy" id="1973307"/>
    <lineage>
        <taxon>Eukaryota</taxon>
        <taxon>Fungi</taxon>
        <taxon>Dikarya</taxon>
        <taxon>Basidiomycota</taxon>
        <taxon>Agaricomycotina</taxon>
        <taxon>Agaricomycetes</taxon>
        <taxon>Agaricomycetidae</taxon>
        <taxon>Agaricales</taxon>
        <taxon>Agaricineae</taxon>
        <taxon>Bolbitiaceae</taxon>
        <taxon>Cyclocybe</taxon>
    </lineage>
</organism>
<feature type="compositionally biased region" description="Pro residues" evidence="1">
    <location>
        <begin position="379"/>
        <end position="396"/>
    </location>
</feature>
<sequence length="526" mass="55905">MANGSGVAIFWDYENCPAPSNGSGYIIAKNISALAQQFGTVKSFKAYMEISEQLPRALVMRSELQSSGVSLIDCPHNGRKDVADKMMLVDMLAHAIDNPPPSTTIILISGDRDFAYALSILSLRRYHVVLLTLANAHPSLTMQAAVCYDWVSEVIDVVDSPKSQSGITGRAGQGVNDPRNESLADSVSSGVASTIRRAPQLEDGIRNEEPIDITNYLSGRTRLRQPSQSSSTSTYNLQLVPLEQSREDTTYVGSRSVHSPPATIRNTSALLPFPSTLCTPLQSTSRGPLMASAPKSLLAPPAVVNTTSVWTASQDIPVPAQPNVRSTLTLADRDRSSVLLDMDIVVEGVSTPRPSPRPASAPSLLPSPPFLPQSLQPALKPPSIAPPLPPQPPQPCTPSATVNVAATIKTTPQTAMTTTNTSTASTSPPNPTAVASAVEDSGSFPPIFAVLVETLQNHRLKGTLRPLRSTIAVQIAKDGVTYRNAGVDRFSQYAALAQKHGLIELGGSEGTAWISLRPGWGKANLS</sequence>
<dbReference type="PANTHER" id="PTHR14379:SF3">
    <property type="entry name" value="MEIOSIS REGULATOR AND MRNA STABILITY FACTOR 1"/>
    <property type="match status" value="1"/>
</dbReference>
<feature type="region of interest" description="Disordered" evidence="1">
    <location>
        <begin position="415"/>
        <end position="438"/>
    </location>
</feature>
<evidence type="ECO:0000256" key="1">
    <source>
        <dbReference type="SAM" id="MobiDB-lite"/>
    </source>
</evidence>
<dbReference type="PANTHER" id="PTHR14379">
    <property type="entry name" value="LIMKAIN B LKAP"/>
    <property type="match status" value="1"/>
</dbReference>
<protein>
    <recommendedName>
        <fullName evidence="2">NYN domain-containing protein</fullName>
    </recommendedName>
</protein>
<feature type="domain" description="NYN" evidence="2">
    <location>
        <begin position="7"/>
        <end position="140"/>
    </location>
</feature>
<dbReference type="CDD" id="cd10910">
    <property type="entry name" value="PIN_limkain_b1_N_like"/>
    <property type="match status" value="1"/>
</dbReference>
<dbReference type="GO" id="GO:0004540">
    <property type="term" value="F:RNA nuclease activity"/>
    <property type="evidence" value="ECO:0007669"/>
    <property type="project" value="InterPro"/>
</dbReference>
<keyword evidence="4" id="KW-1185">Reference proteome</keyword>
<comment type="caution">
    <text evidence="3">The sequence shown here is derived from an EMBL/GenBank/DDBJ whole genome shotgun (WGS) entry which is preliminary data.</text>
</comment>
<proteinExistence type="predicted"/>
<feature type="region of interest" description="Disordered" evidence="1">
    <location>
        <begin position="161"/>
        <end position="191"/>
    </location>
</feature>
<dbReference type="OrthoDB" id="549353at2759"/>